<keyword evidence="9 11" id="KW-0472">Membrane</keyword>
<dbReference type="GO" id="GO:0012505">
    <property type="term" value="C:endomembrane system"/>
    <property type="evidence" value="ECO:0007669"/>
    <property type="project" value="UniProtKB-SubCell"/>
</dbReference>
<keyword evidence="3 11" id="KW-0812">Transmembrane</keyword>
<dbReference type="SFLD" id="SFLDS00003">
    <property type="entry name" value="Haloacid_Dehalogenase"/>
    <property type="match status" value="1"/>
</dbReference>
<evidence type="ECO:0000256" key="8">
    <source>
        <dbReference type="ARBA" id="ARBA00022989"/>
    </source>
</evidence>
<keyword evidence="5" id="KW-0547">Nucleotide-binding</keyword>
<dbReference type="SUPFAM" id="SSF56784">
    <property type="entry name" value="HAD-like"/>
    <property type="match status" value="1"/>
</dbReference>
<dbReference type="Pfam" id="PF00702">
    <property type="entry name" value="Hydrolase"/>
    <property type="match status" value="1"/>
</dbReference>
<feature type="transmembrane region" description="Helical" evidence="11">
    <location>
        <begin position="246"/>
        <end position="265"/>
    </location>
</feature>
<dbReference type="InterPro" id="IPR023298">
    <property type="entry name" value="ATPase_P-typ_TM_dom_sf"/>
</dbReference>
<evidence type="ECO:0000256" key="11">
    <source>
        <dbReference type="SAM" id="Phobius"/>
    </source>
</evidence>
<evidence type="ECO:0000259" key="12">
    <source>
        <dbReference type="PROSITE" id="PS50846"/>
    </source>
</evidence>
<dbReference type="SUPFAM" id="SSF55008">
    <property type="entry name" value="HMA, heavy metal-associated domain"/>
    <property type="match status" value="1"/>
</dbReference>
<dbReference type="PRINTS" id="PR00119">
    <property type="entry name" value="CATATPASE"/>
</dbReference>
<dbReference type="GO" id="GO:0016020">
    <property type="term" value="C:membrane"/>
    <property type="evidence" value="ECO:0007669"/>
    <property type="project" value="InterPro"/>
</dbReference>
<dbReference type="InterPro" id="IPR008250">
    <property type="entry name" value="ATPase_P-typ_transduc_dom_A_sf"/>
</dbReference>
<dbReference type="InterPro" id="IPR018303">
    <property type="entry name" value="ATPase_P-typ_P_site"/>
</dbReference>
<dbReference type="Gene3D" id="2.70.150.10">
    <property type="entry name" value="Calcium-transporting ATPase, cytoplasmic transduction domain A"/>
    <property type="match status" value="1"/>
</dbReference>
<evidence type="ECO:0000256" key="7">
    <source>
        <dbReference type="ARBA" id="ARBA00022967"/>
    </source>
</evidence>
<dbReference type="STRING" id="1227490.C479_08783"/>
<dbReference type="GO" id="GO:0055070">
    <property type="term" value="P:copper ion homeostasis"/>
    <property type="evidence" value="ECO:0007669"/>
    <property type="project" value="TreeGrafter"/>
</dbReference>
<accession>M0BMP4</accession>
<dbReference type="SUPFAM" id="SSF81653">
    <property type="entry name" value="Calcium ATPase, transduction domain A"/>
    <property type="match status" value="1"/>
</dbReference>
<name>M0BMP4_9EURY</name>
<keyword evidence="6" id="KW-0067">ATP-binding</keyword>
<dbReference type="Proteomes" id="UP000011560">
    <property type="component" value="Unassembled WGS sequence"/>
</dbReference>
<evidence type="ECO:0000313" key="14">
    <source>
        <dbReference type="Proteomes" id="UP000011560"/>
    </source>
</evidence>
<feature type="transmembrane region" description="Helical" evidence="11">
    <location>
        <begin position="836"/>
        <end position="861"/>
    </location>
</feature>
<comment type="similarity">
    <text evidence="2">Belongs to the cation transport ATPase (P-type) (TC 3.A.3) family. Type IB subfamily.</text>
</comment>
<comment type="subcellular location">
    <subcellularLocation>
        <location evidence="1">Endomembrane system</location>
        <topology evidence="1">Multi-pass membrane protein</topology>
    </subcellularLocation>
</comment>
<feature type="transmembrane region" description="Helical" evidence="11">
    <location>
        <begin position="163"/>
        <end position="190"/>
    </location>
</feature>
<feature type="domain" description="HMA" evidence="12">
    <location>
        <begin position="78"/>
        <end position="144"/>
    </location>
</feature>
<dbReference type="InterPro" id="IPR059000">
    <property type="entry name" value="ATPase_P-type_domA"/>
</dbReference>
<dbReference type="Gene3D" id="3.40.50.1000">
    <property type="entry name" value="HAD superfamily/HAD-like"/>
    <property type="match status" value="2"/>
</dbReference>
<dbReference type="InterPro" id="IPR023214">
    <property type="entry name" value="HAD_sf"/>
</dbReference>
<dbReference type="CDD" id="cd00371">
    <property type="entry name" value="HMA"/>
    <property type="match status" value="1"/>
</dbReference>
<keyword evidence="7" id="KW-1278">Translocase</keyword>
<feature type="region of interest" description="Disordered" evidence="10">
    <location>
        <begin position="552"/>
        <end position="634"/>
    </location>
</feature>
<proteinExistence type="inferred from homology"/>
<dbReference type="PANTHER" id="PTHR43520:SF8">
    <property type="entry name" value="P-TYPE CU(+) TRANSPORTER"/>
    <property type="match status" value="1"/>
</dbReference>
<dbReference type="InterPro" id="IPR036163">
    <property type="entry name" value="HMA_dom_sf"/>
</dbReference>
<dbReference type="NCBIfam" id="TIGR01525">
    <property type="entry name" value="ATPase-IB_hvy"/>
    <property type="match status" value="1"/>
</dbReference>
<dbReference type="SUPFAM" id="SSF81660">
    <property type="entry name" value="Metal cation-transporting ATPase, ATP-binding domain N"/>
    <property type="match status" value="1"/>
</dbReference>
<evidence type="ECO:0000256" key="3">
    <source>
        <dbReference type="ARBA" id="ARBA00022692"/>
    </source>
</evidence>
<evidence type="ECO:0000313" key="13">
    <source>
        <dbReference type="EMBL" id="ELZ10894.1"/>
    </source>
</evidence>
<evidence type="ECO:0000256" key="10">
    <source>
        <dbReference type="SAM" id="MobiDB-lite"/>
    </source>
</evidence>
<feature type="transmembrane region" description="Helical" evidence="11">
    <location>
        <begin position="423"/>
        <end position="445"/>
    </location>
</feature>
<dbReference type="PANTHER" id="PTHR43520">
    <property type="entry name" value="ATP7, ISOFORM B"/>
    <property type="match status" value="1"/>
</dbReference>
<dbReference type="InterPro" id="IPR027256">
    <property type="entry name" value="P-typ_ATPase_IB"/>
</dbReference>
<organism evidence="13 14">
    <name type="scientific">Halovivax asiaticus JCM 14624</name>
    <dbReference type="NCBI Taxonomy" id="1227490"/>
    <lineage>
        <taxon>Archaea</taxon>
        <taxon>Methanobacteriati</taxon>
        <taxon>Methanobacteriota</taxon>
        <taxon>Stenosarchaea group</taxon>
        <taxon>Halobacteria</taxon>
        <taxon>Halobacteriales</taxon>
        <taxon>Natrialbaceae</taxon>
        <taxon>Halovivax</taxon>
    </lineage>
</organism>
<evidence type="ECO:0000256" key="6">
    <source>
        <dbReference type="ARBA" id="ARBA00022840"/>
    </source>
</evidence>
<keyword evidence="4" id="KW-0479">Metal-binding</keyword>
<evidence type="ECO:0000256" key="9">
    <source>
        <dbReference type="ARBA" id="ARBA00023136"/>
    </source>
</evidence>
<evidence type="ECO:0000256" key="2">
    <source>
        <dbReference type="ARBA" id="ARBA00006024"/>
    </source>
</evidence>
<dbReference type="InterPro" id="IPR023299">
    <property type="entry name" value="ATPase_P-typ_cyto_dom_N"/>
</dbReference>
<dbReference type="PROSITE" id="PS50846">
    <property type="entry name" value="HMA_2"/>
    <property type="match status" value="1"/>
</dbReference>
<dbReference type="SFLD" id="SFLDG00002">
    <property type="entry name" value="C1.7:_P-type_atpase_like"/>
    <property type="match status" value="1"/>
</dbReference>
<keyword evidence="8 11" id="KW-1133">Transmembrane helix</keyword>
<sequence>MTADVGPETDGTCTLCELPLEATVVTDDEGNRYCCAGCKHVAGTLDDATDPADVDGAAVAEGTASEPDEPTEAPPGTERAFFQIEGMHCSTCEVFIEGSGSEADGVADVAASYVSETVRVDYDPDETDPDAVAEDLTGLGYTAYHRENALAKRRAEDQNEIRLIVGILFGMVVMMQYLLLVYPLHVNLFYPERTHEFLTEMVTSSASVPFFLVLFALTSVVLFVTGGPILRGAYVSLKTRNPNMDLLVALAATAAYVYSTLAVVVGEPTEIYYDVTVAIVLVVTVGGYYEGTIKQRATEALADLSAAQVDTAERYEADGSTTTVDVSALTDGDRFLVRGGERIPVDGVVDEGAGAVDEAVITGESLPVSKEPGDRVVGGSILAEGSLVVGVDGEPTSSVDRIADLVWDLQSARGGIQGLADRLATIFVPVVVTLALVVTAGYLVLGAPVSNALLVGLTVLIVSCPCALGLATPLAVASSIREALERGIVVFDETVFERIRDVDVVVFDKTGTLTTGEMEVLDASGPATLLERAGVLEQRSAHPVAGAIADAFGPDAAGADGGDQSTPGSPSSASVGPATDGGVPTGESDRATAADGQQSDEALTESAADAPANADDAPADGTTDDESTDLPADDRLSDFESYATGVGGTVDGAAVLVGHPDLFVERGWTVPDELAGRAESERAAGRLPILVGRDGAAAGIVVVGDEPRDGWDETVTDLADRGVDVVVLTGDEEAAATRFREHDGVAEVFAGVPPEGKAETVRRLRARGKTAMIGDGTNDAPALASADLGIALGGGTALAADAADVAIVDDDLSSLSTVFAIANAARRRVRQNIGWAFVYNAIAIPLAVSTLINPLFAAVAMGTSSLLVVTNSSRALLSDEE</sequence>
<dbReference type="GO" id="GO:0005507">
    <property type="term" value="F:copper ion binding"/>
    <property type="evidence" value="ECO:0007669"/>
    <property type="project" value="TreeGrafter"/>
</dbReference>
<dbReference type="AlphaFoldDB" id="M0BMP4"/>
<dbReference type="GO" id="GO:0005524">
    <property type="term" value="F:ATP binding"/>
    <property type="evidence" value="ECO:0007669"/>
    <property type="project" value="UniProtKB-KW"/>
</dbReference>
<gene>
    <name evidence="13" type="ORF">C479_08783</name>
</gene>
<feature type="transmembrane region" description="Helical" evidence="11">
    <location>
        <begin position="210"/>
        <end position="234"/>
    </location>
</feature>
<comment type="caution">
    <text evidence="13">The sequence shown here is derived from an EMBL/GenBank/DDBJ whole genome shotgun (WGS) entry which is preliminary data.</text>
</comment>
<dbReference type="InterPro" id="IPR001757">
    <property type="entry name" value="P_typ_ATPase"/>
</dbReference>
<dbReference type="Gene3D" id="3.40.1110.10">
    <property type="entry name" value="Calcium-transporting ATPase, cytoplasmic domain N"/>
    <property type="match status" value="2"/>
</dbReference>
<feature type="transmembrane region" description="Helical" evidence="11">
    <location>
        <begin position="271"/>
        <end position="289"/>
    </location>
</feature>
<dbReference type="Pfam" id="PF00122">
    <property type="entry name" value="E1-E2_ATPase"/>
    <property type="match status" value="1"/>
</dbReference>
<evidence type="ECO:0000256" key="4">
    <source>
        <dbReference type="ARBA" id="ARBA00022723"/>
    </source>
</evidence>
<feature type="compositionally biased region" description="Low complexity" evidence="10">
    <location>
        <begin position="552"/>
        <end position="578"/>
    </location>
</feature>
<dbReference type="OrthoDB" id="8588at2157"/>
<dbReference type="PATRIC" id="fig|1227490.4.peg.1792"/>
<evidence type="ECO:0000256" key="1">
    <source>
        <dbReference type="ARBA" id="ARBA00004127"/>
    </source>
</evidence>
<reference evidence="13 14" key="1">
    <citation type="journal article" date="2014" name="PLoS Genet.">
        <title>Phylogenetically driven sequencing of extremely halophilic archaea reveals strategies for static and dynamic osmo-response.</title>
        <authorList>
            <person name="Becker E.A."/>
            <person name="Seitzer P.M."/>
            <person name="Tritt A."/>
            <person name="Larsen D."/>
            <person name="Krusor M."/>
            <person name="Yao A.I."/>
            <person name="Wu D."/>
            <person name="Madern D."/>
            <person name="Eisen J.A."/>
            <person name="Darling A.E."/>
            <person name="Facciotti M.T."/>
        </authorList>
    </citation>
    <scope>NUCLEOTIDE SEQUENCE [LARGE SCALE GENOMIC DNA]</scope>
    <source>
        <strain evidence="13 14">JCM 14624</strain>
    </source>
</reference>
<protein>
    <submittedName>
        <fullName evidence="13">ATPase P</fullName>
    </submittedName>
</protein>
<dbReference type="GO" id="GO:0016887">
    <property type="term" value="F:ATP hydrolysis activity"/>
    <property type="evidence" value="ECO:0007669"/>
    <property type="project" value="InterPro"/>
</dbReference>
<dbReference type="InterPro" id="IPR036412">
    <property type="entry name" value="HAD-like_sf"/>
</dbReference>
<dbReference type="EMBL" id="AOIQ01000014">
    <property type="protein sequence ID" value="ELZ10894.1"/>
    <property type="molecule type" value="Genomic_DNA"/>
</dbReference>
<dbReference type="Pfam" id="PF00403">
    <property type="entry name" value="HMA"/>
    <property type="match status" value="1"/>
</dbReference>
<dbReference type="PROSITE" id="PS01229">
    <property type="entry name" value="COF_2"/>
    <property type="match status" value="1"/>
</dbReference>
<evidence type="ECO:0000256" key="5">
    <source>
        <dbReference type="ARBA" id="ARBA00022741"/>
    </source>
</evidence>
<dbReference type="SUPFAM" id="SSF81665">
    <property type="entry name" value="Calcium ATPase, transmembrane domain M"/>
    <property type="match status" value="1"/>
</dbReference>
<dbReference type="InterPro" id="IPR006121">
    <property type="entry name" value="HMA_dom"/>
</dbReference>
<dbReference type="SFLD" id="SFLDF00027">
    <property type="entry name" value="p-type_atpase"/>
    <property type="match status" value="1"/>
</dbReference>
<dbReference type="Gene3D" id="3.30.70.100">
    <property type="match status" value="1"/>
</dbReference>
<dbReference type="GO" id="GO:0043682">
    <property type="term" value="F:P-type divalent copper transporter activity"/>
    <property type="evidence" value="ECO:0007669"/>
    <property type="project" value="TreeGrafter"/>
</dbReference>
<dbReference type="RefSeq" id="WP_007701023.1">
    <property type="nucleotide sequence ID" value="NZ_AOIQ01000014.1"/>
</dbReference>
<feature type="transmembrane region" description="Helical" evidence="11">
    <location>
        <begin position="451"/>
        <end position="476"/>
    </location>
</feature>
<dbReference type="InterPro" id="IPR044492">
    <property type="entry name" value="P_typ_ATPase_HD_dom"/>
</dbReference>
<keyword evidence="14" id="KW-1185">Reference proteome</keyword>
<dbReference type="NCBIfam" id="TIGR01494">
    <property type="entry name" value="ATPase_P-type"/>
    <property type="match status" value="2"/>
</dbReference>
<feature type="compositionally biased region" description="Low complexity" evidence="10">
    <location>
        <begin position="607"/>
        <end position="621"/>
    </location>
</feature>
<dbReference type="PROSITE" id="PS00154">
    <property type="entry name" value="ATPASE_E1_E2"/>
    <property type="match status" value="1"/>
</dbReference>